<dbReference type="Proteomes" id="UP000606490">
    <property type="component" value="Unassembled WGS sequence"/>
</dbReference>
<evidence type="ECO:0000313" key="1">
    <source>
        <dbReference type="EMBL" id="MBL6456314.1"/>
    </source>
</evidence>
<protein>
    <recommendedName>
        <fullName evidence="3">TadE-like protein</fullName>
    </recommendedName>
</protein>
<evidence type="ECO:0000313" key="2">
    <source>
        <dbReference type="Proteomes" id="UP000606490"/>
    </source>
</evidence>
<reference evidence="1 2" key="1">
    <citation type="submission" date="2021-01" db="EMBL/GenBank/DDBJ databases">
        <title>Belnapia mucosa sp. nov. and Belnapia arida sp. nov., isolated from the Tabernas Desert (Almeria, Spain).</title>
        <authorList>
            <person name="Molina-Menor E."/>
            <person name="Vidal-Verdu A."/>
            <person name="Calonge A."/>
            <person name="Satari L."/>
            <person name="Pereto Magraner J."/>
            <person name="Porcar Miralles M."/>
        </authorList>
    </citation>
    <scope>NUCLEOTIDE SEQUENCE [LARGE SCALE GENOMIC DNA]</scope>
    <source>
        <strain evidence="1 2">T6</strain>
    </source>
</reference>
<evidence type="ECO:0008006" key="3">
    <source>
        <dbReference type="Google" id="ProtNLM"/>
    </source>
</evidence>
<comment type="caution">
    <text evidence="1">The sequence shown here is derived from an EMBL/GenBank/DDBJ whole genome shotgun (WGS) entry which is preliminary data.</text>
</comment>
<proteinExistence type="predicted"/>
<sequence>MRLFGMSHAWISARDRRGVATAELALILPVLVALAFPVADVAAAVVRMIGAYQTLRGLGAYAQFHPPADVTNISAWTLPAVPGFTVSAQVLCGDTASACTSNTVSPKWVSLATTVTLSPHVLALCPPPNGCRIVHTERFQ</sequence>
<gene>
    <name evidence="1" type="ORF">JMJ55_13350</name>
</gene>
<accession>A0ABS1V3P5</accession>
<name>A0ABS1V3P5_9PROT</name>
<keyword evidence="2" id="KW-1185">Reference proteome</keyword>
<dbReference type="EMBL" id="JAEUXJ010000004">
    <property type="protein sequence ID" value="MBL6456314.1"/>
    <property type="molecule type" value="Genomic_DNA"/>
</dbReference>
<organism evidence="1 2">
    <name type="scientific">Belnapia mucosa</name>
    <dbReference type="NCBI Taxonomy" id="2804532"/>
    <lineage>
        <taxon>Bacteria</taxon>
        <taxon>Pseudomonadati</taxon>
        <taxon>Pseudomonadota</taxon>
        <taxon>Alphaproteobacteria</taxon>
        <taxon>Acetobacterales</taxon>
        <taxon>Roseomonadaceae</taxon>
        <taxon>Belnapia</taxon>
    </lineage>
</organism>
<dbReference type="RefSeq" id="WP_202826032.1">
    <property type="nucleotide sequence ID" value="NZ_JAEUXJ010000004.1"/>
</dbReference>